<accession>F0RUB9</accession>
<keyword evidence="5 7" id="KW-1133">Transmembrane helix</keyword>
<evidence type="ECO:0000256" key="7">
    <source>
        <dbReference type="SAM" id="Phobius"/>
    </source>
</evidence>
<evidence type="ECO:0000256" key="5">
    <source>
        <dbReference type="ARBA" id="ARBA00022989"/>
    </source>
</evidence>
<sequence length="201" mass="22390">MKVEMIREEKTKPQINLRFYLKLFWTTFSLSLFTFGGGFVIISLMRKKMVVKLGWIDDEQMLDFVTIAQSSPGPIAVNGSLMVGYHLAKTAGALVAVLGTVLPPMIILTLVSLGYQAVQDNIWIEAAFHGMRPVVAAIVLQVTWALFKPFLQKKNVLAIVLFAISFIALYVLKVNIMLVMVAIVLFSIGKSLLDLKKEGRE</sequence>
<feature type="transmembrane region" description="Helical" evidence="7">
    <location>
        <begin position="91"/>
        <end position="115"/>
    </location>
</feature>
<evidence type="ECO:0000256" key="4">
    <source>
        <dbReference type="ARBA" id="ARBA00022692"/>
    </source>
</evidence>
<reference evidence="9" key="1">
    <citation type="submission" date="2011-02" db="EMBL/GenBank/DDBJ databases">
        <title>Complete sequence of Spirochaeta sp. Buddy.</title>
        <authorList>
            <person name="Lucas S."/>
            <person name="Copeland A."/>
            <person name="Lapidus A."/>
            <person name="Cheng J.-F."/>
            <person name="Goodwin L."/>
            <person name="Pitluck S."/>
            <person name="Zeytun A."/>
            <person name="Detter J.C."/>
            <person name="Han C."/>
            <person name="Tapia R."/>
            <person name="Land M."/>
            <person name="Hauser L."/>
            <person name="Kyrpides N."/>
            <person name="Ivanova N."/>
            <person name="Mikhailova N."/>
            <person name="Pagani I."/>
            <person name="Ritalahti K.M."/>
            <person name="Loeffler F.E."/>
            <person name="Woyke T."/>
        </authorList>
    </citation>
    <scope>NUCLEOTIDE SEQUENCE [LARGE SCALE GENOMIC DNA]</scope>
    <source>
        <strain evidence="9">ATCC BAA-1886 / DSM 22777 / Buddy</strain>
    </source>
</reference>
<dbReference type="PANTHER" id="PTHR43663:SF1">
    <property type="entry name" value="CHROMATE TRANSPORTER"/>
    <property type="match status" value="1"/>
</dbReference>
<protein>
    <submittedName>
        <fullName evidence="8">Chromate transporter</fullName>
    </submittedName>
</protein>
<organism evidence="8 9">
    <name type="scientific">Sphaerochaeta globosa (strain ATCC BAA-1886 / DSM 22777 / Buddy)</name>
    <name type="common">Spirochaeta sp. (strain Buddy)</name>
    <dbReference type="NCBI Taxonomy" id="158189"/>
    <lineage>
        <taxon>Bacteria</taxon>
        <taxon>Pseudomonadati</taxon>
        <taxon>Spirochaetota</taxon>
        <taxon>Spirochaetia</taxon>
        <taxon>Spirochaetales</taxon>
        <taxon>Sphaerochaetaceae</taxon>
        <taxon>Sphaerochaeta</taxon>
    </lineage>
</organism>
<name>F0RUB9_SPHGB</name>
<evidence type="ECO:0000256" key="3">
    <source>
        <dbReference type="ARBA" id="ARBA00022475"/>
    </source>
</evidence>
<feature type="transmembrane region" description="Helical" evidence="7">
    <location>
        <begin position="159"/>
        <end position="188"/>
    </location>
</feature>
<feature type="transmembrane region" description="Helical" evidence="7">
    <location>
        <begin position="127"/>
        <end position="147"/>
    </location>
</feature>
<dbReference type="AlphaFoldDB" id="F0RUB9"/>
<comment type="subcellular location">
    <subcellularLocation>
        <location evidence="1">Cell membrane</location>
        <topology evidence="1">Multi-pass membrane protein</topology>
    </subcellularLocation>
</comment>
<dbReference type="eggNOG" id="COG2059">
    <property type="taxonomic scope" value="Bacteria"/>
</dbReference>
<dbReference type="Pfam" id="PF02417">
    <property type="entry name" value="Chromate_transp"/>
    <property type="match status" value="1"/>
</dbReference>
<keyword evidence="4 7" id="KW-0812">Transmembrane</keyword>
<dbReference type="PANTHER" id="PTHR43663">
    <property type="entry name" value="CHROMATE TRANSPORT PROTEIN-RELATED"/>
    <property type="match status" value="1"/>
</dbReference>
<keyword evidence="6 7" id="KW-0472">Membrane</keyword>
<dbReference type="STRING" id="158189.SpiBuddy_0447"/>
<keyword evidence="9" id="KW-1185">Reference proteome</keyword>
<evidence type="ECO:0000313" key="8">
    <source>
        <dbReference type="EMBL" id="ADY12281.1"/>
    </source>
</evidence>
<proteinExistence type="inferred from homology"/>
<evidence type="ECO:0000256" key="2">
    <source>
        <dbReference type="ARBA" id="ARBA00005262"/>
    </source>
</evidence>
<dbReference type="KEGG" id="sbu:SpiBuddy_0447"/>
<dbReference type="InterPro" id="IPR003370">
    <property type="entry name" value="Chromate_transpt"/>
</dbReference>
<comment type="similarity">
    <text evidence="2">Belongs to the chromate ion transporter (CHR) (TC 2.A.51) family.</text>
</comment>
<evidence type="ECO:0000256" key="1">
    <source>
        <dbReference type="ARBA" id="ARBA00004651"/>
    </source>
</evidence>
<dbReference type="Proteomes" id="UP000008466">
    <property type="component" value="Chromosome"/>
</dbReference>
<dbReference type="HOGENOM" id="CLU_018106_1_0_12"/>
<feature type="transmembrane region" description="Helical" evidence="7">
    <location>
        <begin position="20"/>
        <end position="45"/>
    </location>
</feature>
<keyword evidence="3" id="KW-1003">Cell membrane</keyword>
<evidence type="ECO:0000313" key="9">
    <source>
        <dbReference type="Proteomes" id="UP000008466"/>
    </source>
</evidence>
<dbReference type="EMBL" id="CP002541">
    <property type="protein sequence ID" value="ADY12281.1"/>
    <property type="molecule type" value="Genomic_DNA"/>
</dbReference>
<dbReference type="GO" id="GO:0005886">
    <property type="term" value="C:plasma membrane"/>
    <property type="evidence" value="ECO:0007669"/>
    <property type="project" value="UniProtKB-SubCell"/>
</dbReference>
<evidence type="ECO:0000256" key="6">
    <source>
        <dbReference type="ARBA" id="ARBA00023136"/>
    </source>
</evidence>
<gene>
    <name evidence="8" type="ordered locus">SpiBuddy_0447</name>
</gene>
<dbReference type="InterPro" id="IPR052518">
    <property type="entry name" value="CHR_Transporter"/>
</dbReference>
<dbReference type="GO" id="GO:0015109">
    <property type="term" value="F:chromate transmembrane transporter activity"/>
    <property type="evidence" value="ECO:0007669"/>
    <property type="project" value="InterPro"/>
</dbReference>